<dbReference type="EMBL" id="BMDD01000002">
    <property type="protein sequence ID" value="GGH77776.1"/>
    <property type="molecule type" value="Genomic_DNA"/>
</dbReference>
<organism evidence="2 3">
    <name type="scientific">Saccharibacillus endophyticus</name>
    <dbReference type="NCBI Taxonomy" id="2060666"/>
    <lineage>
        <taxon>Bacteria</taxon>
        <taxon>Bacillati</taxon>
        <taxon>Bacillota</taxon>
        <taxon>Bacilli</taxon>
        <taxon>Bacillales</taxon>
        <taxon>Paenibacillaceae</taxon>
        <taxon>Saccharibacillus</taxon>
    </lineage>
</organism>
<proteinExistence type="predicted"/>
<dbReference type="InterPro" id="IPR019260">
    <property type="entry name" value="DUF2262"/>
</dbReference>
<feature type="domain" description="DUF2262" evidence="1">
    <location>
        <begin position="183"/>
        <end position="314"/>
    </location>
</feature>
<name>A0ABQ1ZS28_9BACL</name>
<protein>
    <recommendedName>
        <fullName evidence="1">DUF2262 domain-containing protein</fullName>
    </recommendedName>
</protein>
<dbReference type="Proteomes" id="UP000605427">
    <property type="component" value="Unassembled WGS sequence"/>
</dbReference>
<reference evidence="3" key="1">
    <citation type="journal article" date="2019" name="Int. J. Syst. Evol. Microbiol.">
        <title>The Global Catalogue of Microorganisms (GCM) 10K type strain sequencing project: providing services to taxonomists for standard genome sequencing and annotation.</title>
        <authorList>
            <consortium name="The Broad Institute Genomics Platform"/>
            <consortium name="The Broad Institute Genome Sequencing Center for Infectious Disease"/>
            <person name="Wu L."/>
            <person name="Ma J."/>
        </authorList>
    </citation>
    <scope>NUCLEOTIDE SEQUENCE [LARGE SCALE GENOMIC DNA]</scope>
    <source>
        <strain evidence="3">CCM 8702</strain>
    </source>
</reference>
<dbReference type="RefSeq" id="WP_172247444.1">
    <property type="nucleotide sequence ID" value="NZ_BMDD01000002.1"/>
</dbReference>
<gene>
    <name evidence="2" type="ORF">GCM10007362_22040</name>
</gene>
<comment type="caution">
    <text evidence="2">The sequence shown here is derived from an EMBL/GenBank/DDBJ whole genome shotgun (WGS) entry which is preliminary data.</text>
</comment>
<keyword evidence="3" id="KW-1185">Reference proteome</keyword>
<evidence type="ECO:0000313" key="3">
    <source>
        <dbReference type="Proteomes" id="UP000605427"/>
    </source>
</evidence>
<evidence type="ECO:0000259" key="1">
    <source>
        <dbReference type="Pfam" id="PF10020"/>
    </source>
</evidence>
<accession>A0ABQ1ZS28</accession>
<dbReference type="Pfam" id="PF10020">
    <property type="entry name" value="DUF2262"/>
    <property type="match status" value="1"/>
</dbReference>
<sequence length="316" mass="35499">MYHDTTAMLQLVQNAYIGNPEALQKLAEIPALHASSSDGAEVVLIQPKHSLRRTDGRIRVLNKETEPGAESLLCADLCRCFPSDGSSWTHIPIPPSFVPKQLRYEENEEGGDGRFVFESEEGRIVKATQRQMGMAFRELDILMTGATEEEIEQAFYAMEQTVVPPPPVKRTAADNPPIPWNGGTLTFEPEYQWFGGETKLGDRAVALNLESAERERALELVPVLQKATGNLSSLDLEARRYAAQQLLELKNDSWLDEDEEELTEDDFAGRMTLESLTLDEDEETTLWYEDGDLFWGHSICVRRSADGEWLSAEMMG</sequence>
<evidence type="ECO:0000313" key="2">
    <source>
        <dbReference type="EMBL" id="GGH77776.1"/>
    </source>
</evidence>